<accession>A0A8S0SDY9</accession>
<reference evidence="3 4" key="1">
    <citation type="submission" date="2019-12" db="EMBL/GenBank/DDBJ databases">
        <authorList>
            <person name="Alioto T."/>
            <person name="Alioto T."/>
            <person name="Gomez Garrido J."/>
        </authorList>
    </citation>
    <scope>NUCLEOTIDE SEQUENCE [LARGE SCALE GENOMIC DNA]</scope>
</reference>
<keyword evidence="2" id="KW-1133">Transmembrane helix</keyword>
<evidence type="ECO:0000256" key="2">
    <source>
        <dbReference type="SAM" id="Phobius"/>
    </source>
</evidence>
<feature type="transmembrane region" description="Helical" evidence="2">
    <location>
        <begin position="45"/>
        <end position="66"/>
    </location>
</feature>
<name>A0A8S0SDY9_OLEEU</name>
<feature type="region of interest" description="Disordered" evidence="1">
    <location>
        <begin position="80"/>
        <end position="109"/>
    </location>
</feature>
<dbReference type="Gramene" id="OE9A103898T1">
    <property type="protein sequence ID" value="OE9A103898C1"/>
    <property type="gene ID" value="OE9A103898"/>
</dbReference>
<gene>
    <name evidence="3" type="ORF">OLEA9_A103898</name>
</gene>
<dbReference type="Proteomes" id="UP000594638">
    <property type="component" value="Unassembled WGS sequence"/>
</dbReference>
<protein>
    <submittedName>
        <fullName evidence="3">Uncharacterized protein</fullName>
    </submittedName>
</protein>
<keyword evidence="2" id="KW-0472">Membrane</keyword>
<evidence type="ECO:0000313" key="4">
    <source>
        <dbReference type="Proteomes" id="UP000594638"/>
    </source>
</evidence>
<sequence>MSSFSDGLSVGDRVAQAKQGSNQRKFENTTQFVIQKHFVIMARVFNIYLILVGAYLNVAMAEVSTARNLGKHQRKMVNSIAAPFSSPSEEPKAEDSKICYSGQENGAPRAEKGKLHWFLTC</sequence>
<evidence type="ECO:0000256" key="1">
    <source>
        <dbReference type="SAM" id="MobiDB-lite"/>
    </source>
</evidence>
<keyword evidence="4" id="KW-1185">Reference proteome</keyword>
<keyword evidence="2" id="KW-0812">Transmembrane</keyword>
<dbReference type="EMBL" id="CACTIH010004187">
    <property type="protein sequence ID" value="CAA2990014.1"/>
    <property type="molecule type" value="Genomic_DNA"/>
</dbReference>
<organism evidence="3 4">
    <name type="scientific">Olea europaea subsp. europaea</name>
    <dbReference type="NCBI Taxonomy" id="158383"/>
    <lineage>
        <taxon>Eukaryota</taxon>
        <taxon>Viridiplantae</taxon>
        <taxon>Streptophyta</taxon>
        <taxon>Embryophyta</taxon>
        <taxon>Tracheophyta</taxon>
        <taxon>Spermatophyta</taxon>
        <taxon>Magnoliopsida</taxon>
        <taxon>eudicotyledons</taxon>
        <taxon>Gunneridae</taxon>
        <taxon>Pentapetalae</taxon>
        <taxon>asterids</taxon>
        <taxon>lamiids</taxon>
        <taxon>Lamiales</taxon>
        <taxon>Oleaceae</taxon>
        <taxon>Oleeae</taxon>
        <taxon>Olea</taxon>
    </lineage>
</organism>
<comment type="caution">
    <text evidence="3">The sequence shown here is derived from an EMBL/GenBank/DDBJ whole genome shotgun (WGS) entry which is preliminary data.</text>
</comment>
<proteinExistence type="predicted"/>
<dbReference type="AlphaFoldDB" id="A0A8S0SDY9"/>
<evidence type="ECO:0000313" key="3">
    <source>
        <dbReference type="EMBL" id="CAA2990014.1"/>
    </source>
</evidence>